<dbReference type="InterPro" id="IPR000515">
    <property type="entry name" value="MetI-like"/>
</dbReference>
<proteinExistence type="inferred from homology"/>
<evidence type="ECO:0000256" key="5">
    <source>
        <dbReference type="ARBA" id="ARBA00022692"/>
    </source>
</evidence>
<dbReference type="OrthoDB" id="9807047at2"/>
<feature type="transmembrane region" description="Helical" evidence="8">
    <location>
        <begin position="89"/>
        <end position="110"/>
    </location>
</feature>
<feature type="transmembrane region" description="Helical" evidence="8">
    <location>
        <begin position="170"/>
        <end position="191"/>
    </location>
</feature>
<feature type="transmembrane region" description="Helical" evidence="8">
    <location>
        <begin position="212"/>
        <end position="241"/>
    </location>
</feature>
<protein>
    <submittedName>
        <fullName evidence="10">ABC transporter permease</fullName>
    </submittedName>
</protein>
<evidence type="ECO:0000256" key="6">
    <source>
        <dbReference type="ARBA" id="ARBA00022989"/>
    </source>
</evidence>
<comment type="caution">
    <text evidence="10">The sequence shown here is derived from an EMBL/GenBank/DDBJ whole genome shotgun (WGS) entry which is preliminary data.</text>
</comment>
<feature type="transmembrane region" description="Helical" evidence="8">
    <location>
        <begin position="268"/>
        <end position="289"/>
    </location>
</feature>
<comment type="similarity">
    <text evidence="2">Belongs to the binding-protein-dependent transport system permease family. CysTW subfamily.</text>
</comment>
<dbReference type="CDD" id="cd06261">
    <property type="entry name" value="TM_PBP2"/>
    <property type="match status" value="1"/>
</dbReference>
<dbReference type="GO" id="GO:0055085">
    <property type="term" value="P:transmembrane transport"/>
    <property type="evidence" value="ECO:0007669"/>
    <property type="project" value="InterPro"/>
</dbReference>
<evidence type="ECO:0000313" key="11">
    <source>
        <dbReference type="Proteomes" id="UP000238563"/>
    </source>
</evidence>
<keyword evidence="7 8" id="KW-0472">Membrane</keyword>
<keyword evidence="4" id="KW-1003">Cell membrane</keyword>
<feature type="domain" description="ABC transmembrane type-1" evidence="9">
    <location>
        <begin position="83"/>
        <end position="289"/>
    </location>
</feature>
<evidence type="ECO:0000256" key="1">
    <source>
        <dbReference type="ARBA" id="ARBA00004651"/>
    </source>
</evidence>
<dbReference type="Gene3D" id="1.10.3720.10">
    <property type="entry name" value="MetI-like"/>
    <property type="match status" value="1"/>
</dbReference>
<gene>
    <name evidence="10" type="ORF">C5750_25825</name>
</gene>
<dbReference type="EMBL" id="PVBT01000012">
    <property type="protein sequence ID" value="PRD49503.1"/>
    <property type="molecule type" value="Genomic_DNA"/>
</dbReference>
<evidence type="ECO:0000256" key="7">
    <source>
        <dbReference type="ARBA" id="ARBA00023136"/>
    </source>
</evidence>
<dbReference type="RefSeq" id="WP_105738252.1">
    <property type="nucleotide sequence ID" value="NZ_PVBT01000012.1"/>
</dbReference>
<reference evidence="10 11" key="1">
    <citation type="submission" date="2018-02" db="EMBL/GenBank/DDBJ databases">
        <title>The draft genome of Phyllobacterium myrsinacearum DSM5892.</title>
        <authorList>
            <person name="Li L."/>
            <person name="Liu L."/>
            <person name="Zhang X."/>
            <person name="Wang T."/>
        </authorList>
    </citation>
    <scope>NUCLEOTIDE SEQUENCE [LARGE SCALE GENOMIC DNA]</scope>
    <source>
        <strain evidence="10 11">DSM 5892</strain>
    </source>
</reference>
<dbReference type="PROSITE" id="PS50928">
    <property type="entry name" value="ABC_TM1"/>
    <property type="match status" value="1"/>
</dbReference>
<name>A0A2S9J9P3_9HYPH</name>
<dbReference type="PANTHER" id="PTHR42929:SF5">
    <property type="entry name" value="ABC TRANSPORTER PERMEASE PROTEIN"/>
    <property type="match status" value="1"/>
</dbReference>
<dbReference type="GO" id="GO:0005886">
    <property type="term" value="C:plasma membrane"/>
    <property type="evidence" value="ECO:0007669"/>
    <property type="project" value="UniProtKB-SubCell"/>
</dbReference>
<accession>A0A2S9J9P3</accession>
<keyword evidence="6 8" id="KW-1133">Transmembrane helix</keyword>
<organism evidence="10 11">
    <name type="scientific">Phyllobacterium myrsinacearum</name>
    <dbReference type="NCBI Taxonomy" id="28101"/>
    <lineage>
        <taxon>Bacteria</taxon>
        <taxon>Pseudomonadati</taxon>
        <taxon>Pseudomonadota</taxon>
        <taxon>Alphaproteobacteria</taxon>
        <taxon>Hyphomicrobiales</taxon>
        <taxon>Phyllobacteriaceae</taxon>
        <taxon>Phyllobacterium</taxon>
    </lineage>
</organism>
<evidence type="ECO:0000259" key="9">
    <source>
        <dbReference type="PROSITE" id="PS50928"/>
    </source>
</evidence>
<dbReference type="Proteomes" id="UP000238563">
    <property type="component" value="Unassembled WGS sequence"/>
</dbReference>
<dbReference type="AlphaFoldDB" id="A0A2S9J9P3"/>
<keyword evidence="11" id="KW-1185">Reference proteome</keyword>
<feature type="transmembrane region" description="Helical" evidence="8">
    <location>
        <begin position="117"/>
        <end position="142"/>
    </location>
</feature>
<evidence type="ECO:0000256" key="3">
    <source>
        <dbReference type="ARBA" id="ARBA00022448"/>
    </source>
</evidence>
<comment type="subcellular location">
    <subcellularLocation>
        <location evidence="1 8">Cell membrane</location>
        <topology evidence="1 8">Multi-pass membrane protein</topology>
    </subcellularLocation>
</comment>
<dbReference type="PANTHER" id="PTHR42929">
    <property type="entry name" value="INNER MEMBRANE ABC TRANSPORTER PERMEASE PROTEIN YDCU-RELATED-RELATED"/>
    <property type="match status" value="1"/>
</dbReference>
<evidence type="ECO:0000313" key="10">
    <source>
        <dbReference type="EMBL" id="PRD49503.1"/>
    </source>
</evidence>
<evidence type="ECO:0000256" key="8">
    <source>
        <dbReference type="RuleBase" id="RU363032"/>
    </source>
</evidence>
<dbReference type="Pfam" id="PF00528">
    <property type="entry name" value="BPD_transp_1"/>
    <property type="match status" value="1"/>
</dbReference>
<sequence>MTGQAKRELAEPLPVRKEACRVHSARSFGPALTVLLLAPLLVLLLLGFVYPIAYLVKLSLLVPQFDTAHYRRLFSDPLYIDVMVRTVKIAVAVMGLSFLLGYPIALVMAGKRRRLSLLAGGCVLIALWSPVLVRSYAFIVLLQRNGLINTLLHQTGLSATGLRMIYTEGAVILAMTHILLPFMILPIFVALRAIPHHYGQAARNLGAGPVAAFLRITLPLSLPGVFAGCVICFILALGFYITPALVGGPGSLMAATLIGQQVTVLLDWPFAAALATVLLLSTLLLVLMFRKVLATSRGFDHVH</sequence>
<evidence type="ECO:0000256" key="4">
    <source>
        <dbReference type="ARBA" id="ARBA00022475"/>
    </source>
</evidence>
<keyword evidence="3 8" id="KW-0813">Transport</keyword>
<dbReference type="InterPro" id="IPR035906">
    <property type="entry name" value="MetI-like_sf"/>
</dbReference>
<keyword evidence="5 8" id="KW-0812">Transmembrane</keyword>
<dbReference type="SUPFAM" id="SSF161098">
    <property type="entry name" value="MetI-like"/>
    <property type="match status" value="1"/>
</dbReference>
<evidence type="ECO:0000256" key="2">
    <source>
        <dbReference type="ARBA" id="ARBA00007069"/>
    </source>
</evidence>
<feature type="transmembrane region" description="Helical" evidence="8">
    <location>
        <begin position="31"/>
        <end position="53"/>
    </location>
</feature>